<dbReference type="NCBIfam" id="TIGR00383">
    <property type="entry name" value="corA"/>
    <property type="match status" value="1"/>
</dbReference>
<organism evidence="9 10">
    <name type="scientific">Ectobacillus funiculus</name>
    <dbReference type="NCBI Taxonomy" id="137993"/>
    <lineage>
        <taxon>Bacteria</taxon>
        <taxon>Bacillati</taxon>
        <taxon>Bacillota</taxon>
        <taxon>Bacilli</taxon>
        <taxon>Bacillales</taxon>
        <taxon>Bacillaceae</taxon>
        <taxon>Ectobacillus</taxon>
    </lineage>
</organism>
<keyword evidence="6 8" id="KW-1133">Transmembrane helix</keyword>
<dbReference type="Gene3D" id="1.20.58.340">
    <property type="entry name" value="Magnesium transport protein CorA, transmembrane region"/>
    <property type="match status" value="2"/>
</dbReference>
<keyword evidence="4 8" id="KW-1003">Cell membrane</keyword>
<dbReference type="RefSeq" id="WP_379949192.1">
    <property type="nucleotide sequence ID" value="NZ_JBHMAF010000047.1"/>
</dbReference>
<keyword evidence="8" id="KW-0406">Ion transport</keyword>
<dbReference type="InterPro" id="IPR045863">
    <property type="entry name" value="CorA_TM1_TM2"/>
</dbReference>
<evidence type="ECO:0000256" key="8">
    <source>
        <dbReference type="RuleBase" id="RU362010"/>
    </source>
</evidence>
<keyword evidence="3 8" id="KW-0813">Transport</keyword>
<feature type="transmembrane region" description="Helical" evidence="8">
    <location>
        <begin position="289"/>
        <end position="309"/>
    </location>
</feature>
<evidence type="ECO:0000256" key="1">
    <source>
        <dbReference type="ARBA" id="ARBA00004651"/>
    </source>
</evidence>
<dbReference type="Gene3D" id="3.30.460.20">
    <property type="entry name" value="CorA soluble domain-like"/>
    <property type="match status" value="1"/>
</dbReference>
<comment type="caution">
    <text evidence="9">The sequence shown here is derived from an EMBL/GenBank/DDBJ whole genome shotgun (WGS) entry which is preliminary data.</text>
</comment>
<name>A0ABV5WEB7_9BACI</name>
<evidence type="ECO:0000256" key="7">
    <source>
        <dbReference type="ARBA" id="ARBA00023136"/>
    </source>
</evidence>
<evidence type="ECO:0000256" key="5">
    <source>
        <dbReference type="ARBA" id="ARBA00022692"/>
    </source>
</evidence>
<accession>A0ABV5WEB7</accession>
<reference evidence="9 10" key="1">
    <citation type="submission" date="2024-09" db="EMBL/GenBank/DDBJ databases">
        <authorList>
            <person name="Sun Q."/>
            <person name="Mori K."/>
        </authorList>
    </citation>
    <scope>NUCLEOTIDE SEQUENCE [LARGE SCALE GENOMIC DNA]</scope>
    <source>
        <strain evidence="9 10">JCM 11201</strain>
    </source>
</reference>
<keyword evidence="10" id="KW-1185">Reference proteome</keyword>
<dbReference type="InterPro" id="IPR002523">
    <property type="entry name" value="MgTranspt_CorA/ZnTranspt_ZntB"/>
</dbReference>
<evidence type="ECO:0000313" key="9">
    <source>
        <dbReference type="EMBL" id="MFB9758905.1"/>
    </source>
</evidence>
<dbReference type="InterPro" id="IPR004488">
    <property type="entry name" value="Mg/Co-transport_prot_CorA"/>
</dbReference>
<proteinExistence type="inferred from homology"/>
<evidence type="ECO:0000256" key="4">
    <source>
        <dbReference type="ARBA" id="ARBA00022475"/>
    </source>
</evidence>
<gene>
    <name evidence="8 9" type="primary">corA</name>
    <name evidence="9" type="ORF">ACFFMS_10550</name>
</gene>
<dbReference type="CDD" id="cd12831">
    <property type="entry name" value="TmCorA-like_u2"/>
    <property type="match status" value="1"/>
</dbReference>
<keyword evidence="7 8" id="KW-0472">Membrane</keyword>
<dbReference type="EMBL" id="JBHMAF010000047">
    <property type="protein sequence ID" value="MFB9758905.1"/>
    <property type="molecule type" value="Genomic_DNA"/>
</dbReference>
<evidence type="ECO:0000313" key="10">
    <source>
        <dbReference type="Proteomes" id="UP001589609"/>
    </source>
</evidence>
<evidence type="ECO:0000256" key="3">
    <source>
        <dbReference type="ARBA" id="ARBA00022448"/>
    </source>
</evidence>
<protein>
    <recommendedName>
        <fullName evidence="8">Magnesium transport protein CorA</fullName>
    </recommendedName>
</protein>
<evidence type="ECO:0000256" key="2">
    <source>
        <dbReference type="ARBA" id="ARBA00009765"/>
    </source>
</evidence>
<keyword evidence="8" id="KW-0460">Magnesium</keyword>
<comment type="function">
    <text evidence="8">Mediates influx of magnesium ions.</text>
</comment>
<dbReference type="PANTHER" id="PTHR46494">
    <property type="entry name" value="CORA FAMILY METAL ION TRANSPORTER (EUROFUNG)"/>
    <property type="match status" value="1"/>
</dbReference>
<dbReference type="SUPFAM" id="SSF143865">
    <property type="entry name" value="CorA soluble domain-like"/>
    <property type="match status" value="1"/>
</dbReference>
<dbReference type="InterPro" id="IPR045861">
    <property type="entry name" value="CorA_cytoplasmic_dom"/>
</dbReference>
<dbReference type="SUPFAM" id="SSF144083">
    <property type="entry name" value="Magnesium transport protein CorA, transmembrane region"/>
    <property type="match status" value="1"/>
</dbReference>
<comment type="subcellular location">
    <subcellularLocation>
        <location evidence="1">Cell membrane</location>
        <topology evidence="1">Multi-pass membrane protein</topology>
    </subcellularLocation>
    <subcellularLocation>
        <location evidence="8">Membrane</location>
        <topology evidence="8">Multi-pass membrane protein</topology>
    </subcellularLocation>
</comment>
<feature type="transmembrane region" description="Helical" evidence="8">
    <location>
        <begin position="258"/>
        <end position="277"/>
    </location>
</feature>
<comment type="similarity">
    <text evidence="2 8">Belongs to the CorA metal ion transporter (MIT) (TC 1.A.35) family.</text>
</comment>
<sequence length="317" mass="37595">MIRVLAITHTHQILNDLGLDILKRNDIKWYWVDFNVPTEEEAQLLDTYFQFHPLAIEDCLHHLQRAKLEYYDDYSFLVVHAINQSTLEASEVDLFVGKNFVVSFHFHELNEIESAWEYFRHLKDIKKKGPLDAAHKIMDKLVDMYFPVVYRIEEQIQGLERHGRRGAMSSLINETFIIRGDLLHLHHTITPMRELLYRILESDRIPIEQNRRAYFRDIHDHLIKLGQLIETNRAITSEIRDNYLSLNSYYMNSIMKTLTVITTIFMPLTFIAGIYGMNFENMPELTWKYGYFVVLGIMGIMGIGMVLWFKKKGWFRN</sequence>
<dbReference type="Proteomes" id="UP001589609">
    <property type="component" value="Unassembled WGS sequence"/>
</dbReference>
<dbReference type="Pfam" id="PF01544">
    <property type="entry name" value="CorA"/>
    <property type="match status" value="1"/>
</dbReference>
<evidence type="ECO:0000256" key="6">
    <source>
        <dbReference type="ARBA" id="ARBA00022989"/>
    </source>
</evidence>
<keyword evidence="5 8" id="KW-0812">Transmembrane</keyword>
<dbReference type="PANTHER" id="PTHR46494:SF1">
    <property type="entry name" value="CORA FAMILY METAL ION TRANSPORTER (EUROFUNG)"/>
    <property type="match status" value="1"/>
</dbReference>